<evidence type="ECO:0000313" key="2">
    <source>
        <dbReference type="Proteomes" id="UP001236723"/>
    </source>
</evidence>
<keyword evidence="2" id="KW-1185">Reference proteome</keyword>
<gene>
    <name evidence="1" type="ORF">J2R98_002316</name>
</gene>
<proteinExistence type="predicted"/>
<sequence>MVESFPVIARYNWKVRVDTDKSMMFVNVHDDEELSDRELKDRAVLEAKRFQAELGNDVSHMEFKPIGYRLTEIN</sequence>
<dbReference type="RefSeq" id="WP_307069069.1">
    <property type="nucleotide sequence ID" value="NZ_JAUSUP010000008.1"/>
</dbReference>
<name>A0ABU0DVI2_9BACI</name>
<comment type="caution">
    <text evidence="1">The sequence shown here is derived from an EMBL/GenBank/DDBJ whole genome shotgun (WGS) entry which is preliminary data.</text>
</comment>
<reference evidence="1 2" key="1">
    <citation type="submission" date="2023-07" db="EMBL/GenBank/DDBJ databases">
        <title>Genomic Encyclopedia of Type Strains, Phase IV (KMG-IV): sequencing the most valuable type-strain genomes for metagenomic binning, comparative biology and taxonomic classification.</title>
        <authorList>
            <person name="Goeker M."/>
        </authorList>
    </citation>
    <scope>NUCLEOTIDE SEQUENCE [LARGE SCALE GENOMIC DNA]</scope>
    <source>
        <strain evidence="1 2">DSM 15448</strain>
    </source>
</reference>
<dbReference type="Proteomes" id="UP001236723">
    <property type="component" value="Unassembled WGS sequence"/>
</dbReference>
<accession>A0ABU0DVI2</accession>
<organism evidence="1 2">
    <name type="scientific">Alkalibacillus filiformis</name>
    <dbReference type="NCBI Taxonomy" id="200990"/>
    <lineage>
        <taxon>Bacteria</taxon>
        <taxon>Bacillati</taxon>
        <taxon>Bacillota</taxon>
        <taxon>Bacilli</taxon>
        <taxon>Bacillales</taxon>
        <taxon>Bacillaceae</taxon>
        <taxon>Alkalibacillus</taxon>
    </lineage>
</organism>
<protein>
    <submittedName>
        <fullName evidence="1">Riboflavin synthase</fullName>
    </submittedName>
</protein>
<dbReference type="EMBL" id="JAUSUP010000008">
    <property type="protein sequence ID" value="MDQ0352472.1"/>
    <property type="molecule type" value="Genomic_DNA"/>
</dbReference>
<evidence type="ECO:0000313" key="1">
    <source>
        <dbReference type="EMBL" id="MDQ0352472.1"/>
    </source>
</evidence>